<protein>
    <recommendedName>
        <fullName evidence="1">Zinc-ribbon domain-containing protein</fullName>
    </recommendedName>
</protein>
<gene>
    <name evidence="2" type="ORF">FD07_GL001256</name>
</gene>
<reference evidence="2 3" key="1">
    <citation type="journal article" date="2015" name="Genome Announc.">
        <title>Expanding the biotechnology potential of lactobacilli through comparative genomics of 213 strains and associated genera.</title>
        <authorList>
            <person name="Sun Z."/>
            <person name="Harris H.M."/>
            <person name="McCann A."/>
            <person name="Guo C."/>
            <person name="Argimon S."/>
            <person name="Zhang W."/>
            <person name="Yang X."/>
            <person name="Jeffery I.B."/>
            <person name="Cooney J.C."/>
            <person name="Kagawa T.F."/>
            <person name="Liu W."/>
            <person name="Song Y."/>
            <person name="Salvetti E."/>
            <person name="Wrobel A."/>
            <person name="Rasinkangas P."/>
            <person name="Parkhill J."/>
            <person name="Rea M.C."/>
            <person name="O'Sullivan O."/>
            <person name="Ritari J."/>
            <person name="Douillard F.P."/>
            <person name="Paul Ross R."/>
            <person name="Yang R."/>
            <person name="Briner A.E."/>
            <person name="Felis G.E."/>
            <person name="de Vos W.M."/>
            <person name="Barrangou R."/>
            <person name="Klaenhammer T.R."/>
            <person name="Caufield P.W."/>
            <person name="Cui Y."/>
            <person name="Zhang H."/>
            <person name="O'Toole P.W."/>
        </authorList>
    </citation>
    <scope>NUCLEOTIDE SEQUENCE [LARGE SCALE GENOMIC DNA]</scope>
    <source>
        <strain evidence="2 3">ATCC 53295</strain>
    </source>
</reference>
<proteinExistence type="predicted"/>
<organism evidence="2 3">
    <name type="scientific">Levilactobacillus parabrevis ATCC 53295</name>
    <dbReference type="NCBI Taxonomy" id="1267003"/>
    <lineage>
        <taxon>Bacteria</taxon>
        <taxon>Bacillati</taxon>
        <taxon>Bacillota</taxon>
        <taxon>Bacilli</taxon>
        <taxon>Lactobacillales</taxon>
        <taxon>Lactobacillaceae</taxon>
        <taxon>Levilactobacillus</taxon>
    </lineage>
</organism>
<dbReference type="AlphaFoldDB" id="A0A0R1GPP9"/>
<dbReference type="eggNOG" id="ENOG5030ABG">
    <property type="taxonomic scope" value="Bacteria"/>
</dbReference>
<dbReference type="EMBL" id="AZCZ01000031">
    <property type="protein sequence ID" value="KRK35904.1"/>
    <property type="molecule type" value="Genomic_DNA"/>
</dbReference>
<keyword evidence="3" id="KW-1185">Reference proteome</keyword>
<feature type="domain" description="Zinc-ribbon" evidence="1">
    <location>
        <begin position="9"/>
        <end position="30"/>
    </location>
</feature>
<comment type="caution">
    <text evidence="2">The sequence shown here is derived from an EMBL/GenBank/DDBJ whole genome shotgun (WGS) entry which is preliminary data.</text>
</comment>
<dbReference type="Pfam" id="PF13240">
    <property type="entry name" value="Zn_Ribbon_1"/>
    <property type="match status" value="1"/>
</dbReference>
<sequence length="141" mass="15435">MTVTTYRVCPDCGFQNTNEANFCLHCGHALTAANNYIMTPHATDLDFPLSALSLSPTEAEKARRLRLTLATDIPAGYHSGGIIFAESDVAISQEPLESWKSLVQNLIALLLAKDYAGAYNLSIHENSHQFYLYGEALVSVN</sequence>
<dbReference type="Proteomes" id="UP000051176">
    <property type="component" value="Unassembled WGS sequence"/>
</dbReference>
<accession>A0A0R1GPP9</accession>
<dbReference type="STRING" id="357278.IV61_GL000004"/>
<evidence type="ECO:0000313" key="2">
    <source>
        <dbReference type="EMBL" id="KRK35904.1"/>
    </source>
</evidence>
<dbReference type="InterPro" id="IPR026870">
    <property type="entry name" value="Zinc_ribbon_dom"/>
</dbReference>
<dbReference type="OrthoDB" id="2308731at2"/>
<name>A0A0R1GPP9_9LACO</name>
<evidence type="ECO:0000313" key="3">
    <source>
        <dbReference type="Proteomes" id="UP000051176"/>
    </source>
</evidence>
<evidence type="ECO:0000259" key="1">
    <source>
        <dbReference type="Pfam" id="PF13240"/>
    </source>
</evidence>
<dbReference type="RefSeq" id="WP_020089959.1">
    <property type="nucleotide sequence ID" value="NZ_AZCZ01000031.1"/>
</dbReference>
<dbReference type="PATRIC" id="fig|1267003.4.peg.1334"/>